<keyword evidence="1" id="KW-0732">Signal</keyword>
<accession>A0A9X4KYW8</accession>
<evidence type="ECO:0000313" key="3">
    <source>
        <dbReference type="Proteomes" id="UP001153404"/>
    </source>
</evidence>
<dbReference type="Proteomes" id="UP001153404">
    <property type="component" value="Unassembled WGS sequence"/>
</dbReference>
<dbReference type="RefSeq" id="WP_277537433.1">
    <property type="nucleotide sequence ID" value="NZ_JAPDIA010000008.1"/>
</dbReference>
<keyword evidence="3" id="KW-1185">Reference proteome</keyword>
<evidence type="ECO:0000313" key="2">
    <source>
        <dbReference type="EMBL" id="MDG0813467.1"/>
    </source>
</evidence>
<proteinExistence type="predicted"/>
<feature type="signal peptide" evidence="1">
    <location>
        <begin position="1"/>
        <end position="27"/>
    </location>
</feature>
<organism evidence="2 3">
    <name type="scientific">Cohnella rhizosphaerae</name>
    <dbReference type="NCBI Taxonomy" id="1457232"/>
    <lineage>
        <taxon>Bacteria</taxon>
        <taxon>Bacillati</taxon>
        <taxon>Bacillota</taxon>
        <taxon>Bacilli</taxon>
        <taxon>Bacillales</taxon>
        <taxon>Paenibacillaceae</taxon>
        <taxon>Cohnella</taxon>
    </lineage>
</organism>
<gene>
    <name evidence="2" type="ORF">OMP40_32400</name>
</gene>
<reference evidence="2" key="1">
    <citation type="submission" date="2022-10" db="EMBL/GenBank/DDBJ databases">
        <title>Comparative genomic analysis of Cohnella hashimotonis sp. nov., isolated from the International Space Station.</title>
        <authorList>
            <person name="Simpson A."/>
            <person name="Venkateswaran K."/>
        </authorList>
    </citation>
    <scope>NUCLEOTIDE SEQUENCE</scope>
    <source>
        <strain evidence="2">DSM 28161</strain>
    </source>
</reference>
<name>A0A9X4KYW8_9BACL</name>
<comment type="caution">
    <text evidence="2">The sequence shown here is derived from an EMBL/GenBank/DDBJ whole genome shotgun (WGS) entry which is preliminary data.</text>
</comment>
<evidence type="ECO:0000256" key="1">
    <source>
        <dbReference type="SAM" id="SignalP"/>
    </source>
</evidence>
<feature type="chain" id="PRO_5040878519" evidence="1">
    <location>
        <begin position="28"/>
        <end position="103"/>
    </location>
</feature>
<dbReference type="EMBL" id="JAPDIA010000008">
    <property type="protein sequence ID" value="MDG0813467.1"/>
    <property type="molecule type" value="Genomic_DNA"/>
</dbReference>
<dbReference type="AlphaFoldDB" id="A0A9X4KYW8"/>
<protein>
    <submittedName>
        <fullName evidence="2">Uncharacterized protein</fullName>
    </submittedName>
</protein>
<sequence length="103" mass="10432">MSFKKMLSAVIAGTVAVSALVVPPAAASSAAALPTFAGPGAVTEPVGYSTGNMMRAIYDADLNAGDGTSFFMDRMLARPGDDPSYGTNGGDDVARQNVLYGVP</sequence>